<reference evidence="16 17" key="1">
    <citation type="submission" date="2020-06" db="EMBL/GenBank/DDBJ databases">
        <title>Actinomadura xiongansis sp. nov., isolated from soil of Baiyangdian.</title>
        <authorList>
            <person name="Zhang X."/>
        </authorList>
    </citation>
    <scope>NUCLEOTIDE SEQUENCE [LARGE SCALE GENOMIC DNA]</scope>
    <source>
        <strain evidence="16 17">HBUM206468</strain>
    </source>
</reference>
<dbReference type="InterPro" id="IPR022629">
    <property type="entry name" value="S-AdoMet_synt_central"/>
</dbReference>
<evidence type="ECO:0000256" key="5">
    <source>
        <dbReference type="ARBA" id="ARBA00022723"/>
    </source>
</evidence>
<feature type="binding site" evidence="10">
    <location>
        <position position="43"/>
    </location>
    <ligand>
        <name>K(+)</name>
        <dbReference type="ChEBI" id="CHEBI:29103"/>
    </ligand>
</feature>
<evidence type="ECO:0000313" key="17">
    <source>
        <dbReference type="Proteomes" id="UP000805614"/>
    </source>
</evidence>
<evidence type="ECO:0000259" key="15">
    <source>
        <dbReference type="Pfam" id="PF02773"/>
    </source>
</evidence>
<comment type="caution">
    <text evidence="16">The sequence shown here is derived from an EMBL/GenBank/DDBJ whole genome shotgun (WGS) entry which is preliminary data.</text>
</comment>
<dbReference type="EC" id="2.5.1.6" evidence="10"/>
<evidence type="ECO:0000259" key="14">
    <source>
        <dbReference type="Pfam" id="PF02772"/>
    </source>
</evidence>
<feature type="binding site" description="in other chain" evidence="10">
    <location>
        <position position="56"/>
    </location>
    <ligand>
        <name>L-methionine</name>
        <dbReference type="ChEBI" id="CHEBI:57844"/>
        <note>ligand shared between two neighboring subunits</note>
    </ligand>
</feature>
<gene>
    <name evidence="10" type="primary">metK</name>
    <name evidence="16" type="ORF">HKK74_08075</name>
</gene>
<dbReference type="PROSITE" id="PS00377">
    <property type="entry name" value="ADOMET_SYNTHASE_2"/>
    <property type="match status" value="1"/>
</dbReference>
<organism evidence="16 17">
    <name type="scientific">Actinomadura alba</name>
    <dbReference type="NCBI Taxonomy" id="406431"/>
    <lineage>
        <taxon>Bacteria</taxon>
        <taxon>Bacillati</taxon>
        <taxon>Actinomycetota</taxon>
        <taxon>Actinomycetes</taxon>
        <taxon>Streptosporangiales</taxon>
        <taxon>Thermomonosporaceae</taxon>
        <taxon>Actinomadura</taxon>
    </lineage>
</organism>
<keyword evidence="9 10" id="KW-0630">Potassium</keyword>
<protein>
    <recommendedName>
        <fullName evidence="10">S-adenosylmethionine synthase</fullName>
        <shortName evidence="10">AdoMet synthase</shortName>
        <ecNumber evidence="10">2.5.1.6</ecNumber>
    </recommendedName>
    <alternativeName>
        <fullName evidence="10">MAT</fullName>
    </alternativeName>
    <alternativeName>
        <fullName evidence="10">Methionine adenosyltransferase</fullName>
    </alternativeName>
</protein>
<comment type="cofactor">
    <cofactor evidence="10">
        <name>Mg(2+)</name>
        <dbReference type="ChEBI" id="CHEBI:18420"/>
    </cofactor>
    <text evidence="10">Binds 2 divalent ions per subunit.</text>
</comment>
<sequence length="397" mass="43028">MSRRLFTSESVTEGHPDKIADQISDAILDAMLKDDLKSRVAVETLITTGQVHVAGEVTTETYVDIPGVIREKILEIGYDSSNKGFDGHSCGVSVSIGAQSPDIAQGVDDAYESREGEGVDELDRQGAGDQGLMFGYACRETPELMPLPITLAHRLAQRLSTVRKEGTVPYLRPDGKTQVTIEYDGDRPVRLDTVVVSSQHAPDIDLKELLSPDVKEHVVDPVLAEFDIDTEGYRLLVNPTGRFEVGGPMGDAGLTGRKIIIDTYGGMARHGGGAFSGKDPSKVDRSAAYAMRWVAKNIVAAELADRAEVQVAYAIGKAHPVGLFVETFGTEKLPVAKIQQAVLDVFDLRPAAIIRDLDLLRPMYSQTAAYGHFGRAVPDFSWEFTDRVDGLRSAAGL</sequence>
<keyword evidence="7 10" id="KW-0067">ATP-binding</keyword>
<comment type="pathway">
    <text evidence="1 10">Amino-acid biosynthesis; S-adenosyl-L-methionine biosynthesis; S-adenosyl-L-methionine from L-methionine: step 1/1.</text>
</comment>
<dbReference type="InterPro" id="IPR002133">
    <property type="entry name" value="S-AdoMet_synthetase"/>
</dbReference>
<keyword evidence="10" id="KW-0963">Cytoplasm</keyword>
<dbReference type="SUPFAM" id="SSF55973">
    <property type="entry name" value="S-adenosylmethionine synthetase"/>
    <property type="match status" value="3"/>
</dbReference>
<dbReference type="Pfam" id="PF02773">
    <property type="entry name" value="S-AdoMet_synt_C"/>
    <property type="match status" value="1"/>
</dbReference>
<keyword evidence="4 10" id="KW-0808">Transferase</keyword>
<feature type="binding site" evidence="10">
    <location>
        <position position="251"/>
    </location>
    <ligand>
        <name>L-methionine</name>
        <dbReference type="ChEBI" id="CHEBI:57844"/>
        <note>ligand shared between two neighboring subunits</note>
    </ligand>
</feature>
<dbReference type="Gene3D" id="3.30.300.10">
    <property type="match status" value="3"/>
</dbReference>
<dbReference type="Pfam" id="PF00438">
    <property type="entry name" value="S-AdoMet_synt_N"/>
    <property type="match status" value="1"/>
</dbReference>
<feature type="domain" description="S-adenosylmethionine synthetase central" evidence="14">
    <location>
        <begin position="125"/>
        <end position="243"/>
    </location>
</feature>
<evidence type="ECO:0000256" key="8">
    <source>
        <dbReference type="ARBA" id="ARBA00022842"/>
    </source>
</evidence>
<name>A0ABR7LLH1_9ACTN</name>
<comment type="catalytic activity">
    <reaction evidence="10">
        <text>L-methionine + ATP + H2O = S-adenosyl-L-methionine + phosphate + diphosphate</text>
        <dbReference type="Rhea" id="RHEA:21080"/>
        <dbReference type="ChEBI" id="CHEBI:15377"/>
        <dbReference type="ChEBI" id="CHEBI:30616"/>
        <dbReference type="ChEBI" id="CHEBI:33019"/>
        <dbReference type="ChEBI" id="CHEBI:43474"/>
        <dbReference type="ChEBI" id="CHEBI:57844"/>
        <dbReference type="ChEBI" id="CHEBI:59789"/>
        <dbReference type="EC" id="2.5.1.6"/>
    </reaction>
</comment>
<dbReference type="CDD" id="cd18079">
    <property type="entry name" value="S-AdoMet_synt"/>
    <property type="match status" value="1"/>
</dbReference>
<evidence type="ECO:0000256" key="7">
    <source>
        <dbReference type="ARBA" id="ARBA00022840"/>
    </source>
</evidence>
<dbReference type="InterPro" id="IPR022630">
    <property type="entry name" value="S-AdoMet_synt_C"/>
</dbReference>
<feature type="binding site" evidence="10">
    <location>
        <position position="17"/>
    </location>
    <ligand>
        <name>Mg(2+)</name>
        <dbReference type="ChEBI" id="CHEBI:18420"/>
    </ligand>
</feature>
<feature type="binding site" evidence="10">
    <location>
        <position position="274"/>
    </location>
    <ligand>
        <name>ATP</name>
        <dbReference type="ChEBI" id="CHEBI:30616"/>
        <note>ligand shared between two neighboring subunits</note>
    </ligand>
</feature>
<dbReference type="InterPro" id="IPR022628">
    <property type="entry name" value="S-AdoMet_synt_N"/>
</dbReference>
<keyword evidence="3 10" id="KW-0554">One-carbon metabolism</keyword>
<dbReference type="GO" id="GO:0004478">
    <property type="term" value="F:methionine adenosyltransferase activity"/>
    <property type="evidence" value="ECO:0007669"/>
    <property type="project" value="UniProtKB-EC"/>
</dbReference>
<feature type="binding site" evidence="10">
    <location>
        <position position="251"/>
    </location>
    <ligand>
        <name>ATP</name>
        <dbReference type="ChEBI" id="CHEBI:30616"/>
        <note>ligand shared between two neighboring subunits</note>
    </ligand>
</feature>
<dbReference type="InterPro" id="IPR022631">
    <property type="entry name" value="ADOMET_SYNTHASE_CS"/>
</dbReference>
<feature type="binding site" description="in other chain" evidence="10">
    <location>
        <begin position="174"/>
        <end position="176"/>
    </location>
    <ligand>
        <name>ATP</name>
        <dbReference type="ChEBI" id="CHEBI:30616"/>
        <note>ligand shared between two neighboring subunits</note>
    </ligand>
</feature>
<feature type="binding site" description="in other chain" evidence="10">
    <location>
        <position position="99"/>
    </location>
    <ligand>
        <name>L-methionine</name>
        <dbReference type="ChEBI" id="CHEBI:57844"/>
        <note>ligand shared between two neighboring subunits</note>
    </ligand>
</feature>
<feature type="domain" description="S-adenosylmethionine synthetase C-terminal" evidence="15">
    <location>
        <begin position="245"/>
        <end position="383"/>
    </location>
</feature>
<evidence type="ECO:0000256" key="4">
    <source>
        <dbReference type="ARBA" id="ARBA00022679"/>
    </source>
</evidence>
<keyword evidence="17" id="KW-1185">Reference proteome</keyword>
<feature type="binding site" description="in other chain" evidence="10">
    <location>
        <begin position="257"/>
        <end position="258"/>
    </location>
    <ligand>
        <name>ATP</name>
        <dbReference type="ChEBI" id="CHEBI:30616"/>
        <note>ligand shared between two neighboring subunits</note>
    </ligand>
</feature>
<evidence type="ECO:0000256" key="11">
    <source>
        <dbReference type="RuleBase" id="RU000542"/>
    </source>
</evidence>
<feature type="binding site" description="in other chain" evidence="10">
    <location>
        <position position="282"/>
    </location>
    <ligand>
        <name>L-methionine</name>
        <dbReference type="ChEBI" id="CHEBI:57844"/>
        <note>ligand shared between two neighboring subunits</note>
    </ligand>
</feature>
<evidence type="ECO:0000256" key="10">
    <source>
        <dbReference type="HAMAP-Rule" id="MF_00086"/>
    </source>
</evidence>
<dbReference type="PROSITE" id="PS00376">
    <property type="entry name" value="ADOMET_SYNTHASE_1"/>
    <property type="match status" value="1"/>
</dbReference>
<comment type="cofactor">
    <cofactor evidence="10">
        <name>K(+)</name>
        <dbReference type="ChEBI" id="CHEBI:29103"/>
    </cofactor>
    <text evidence="10">Binds 1 potassium ion per subunit.</text>
</comment>
<evidence type="ECO:0000256" key="1">
    <source>
        <dbReference type="ARBA" id="ARBA00005224"/>
    </source>
</evidence>
<accession>A0ABR7LLH1</accession>
<evidence type="ECO:0000256" key="2">
    <source>
        <dbReference type="ARBA" id="ARBA00009685"/>
    </source>
</evidence>
<comment type="similarity">
    <text evidence="2 10 12">Belongs to the AdoMet synthase family.</text>
</comment>
<evidence type="ECO:0000313" key="16">
    <source>
        <dbReference type="EMBL" id="MBC6465449.1"/>
    </source>
</evidence>
<evidence type="ECO:0000256" key="12">
    <source>
        <dbReference type="RuleBase" id="RU004462"/>
    </source>
</evidence>
<dbReference type="Pfam" id="PF02772">
    <property type="entry name" value="S-AdoMet_synt_M"/>
    <property type="match status" value="1"/>
</dbReference>
<proteinExistence type="inferred from homology"/>
<comment type="function">
    <text evidence="10">Catalyzes the formation of S-adenosylmethionine (AdoMet) from methionine and ATP. The overall synthetic reaction is composed of two sequential steps, AdoMet formation and the subsequent tripolyphosphate hydrolysis which occurs prior to release of AdoMet from the enzyme.</text>
</comment>
<dbReference type="PIRSF" id="PIRSF000497">
    <property type="entry name" value="MAT"/>
    <property type="match status" value="1"/>
</dbReference>
<evidence type="ECO:0000256" key="6">
    <source>
        <dbReference type="ARBA" id="ARBA00022741"/>
    </source>
</evidence>
<feature type="domain" description="S-adenosylmethionine synthetase N-terminal" evidence="13">
    <location>
        <begin position="4"/>
        <end position="101"/>
    </location>
</feature>
<evidence type="ECO:0000256" key="9">
    <source>
        <dbReference type="ARBA" id="ARBA00022958"/>
    </source>
</evidence>
<feature type="region of interest" description="Flexible loop" evidence="10">
    <location>
        <begin position="99"/>
        <end position="109"/>
    </location>
</feature>
<dbReference type="Proteomes" id="UP000805614">
    <property type="component" value="Unassembled WGS sequence"/>
</dbReference>
<dbReference type="NCBIfam" id="TIGR01034">
    <property type="entry name" value="metK"/>
    <property type="match status" value="1"/>
</dbReference>
<dbReference type="RefSeq" id="WP_187242448.1">
    <property type="nucleotide sequence ID" value="NZ_BAAAOK010000015.1"/>
</dbReference>
<evidence type="ECO:0000259" key="13">
    <source>
        <dbReference type="Pfam" id="PF00438"/>
    </source>
</evidence>
<dbReference type="EMBL" id="JABVEC010000004">
    <property type="protein sequence ID" value="MBC6465449.1"/>
    <property type="molecule type" value="Genomic_DNA"/>
</dbReference>
<feature type="binding site" evidence="10">
    <location>
        <position position="278"/>
    </location>
    <ligand>
        <name>ATP</name>
        <dbReference type="ChEBI" id="CHEBI:30616"/>
        <note>ligand shared between two neighboring subunits</note>
    </ligand>
</feature>
<dbReference type="HAMAP" id="MF_00086">
    <property type="entry name" value="S_AdoMet_synth1"/>
    <property type="match status" value="1"/>
</dbReference>
<comment type="subunit">
    <text evidence="10">Homotetramer; dimer of dimers.</text>
</comment>
<comment type="subcellular location">
    <subcellularLocation>
        <location evidence="10 11">Cytoplasm</location>
    </subcellularLocation>
</comment>
<keyword evidence="8 10" id="KW-0460">Magnesium</keyword>
<dbReference type="PANTHER" id="PTHR11964">
    <property type="entry name" value="S-ADENOSYLMETHIONINE SYNTHETASE"/>
    <property type="match status" value="1"/>
</dbReference>
<dbReference type="InterPro" id="IPR022636">
    <property type="entry name" value="S-AdoMet_synthetase_sfam"/>
</dbReference>
<evidence type="ECO:0000256" key="3">
    <source>
        <dbReference type="ARBA" id="ARBA00022563"/>
    </source>
</evidence>
<feature type="binding site" description="in other chain" evidence="10">
    <location>
        <position position="15"/>
    </location>
    <ligand>
        <name>ATP</name>
        <dbReference type="ChEBI" id="CHEBI:30616"/>
        <note>ligand shared between two neighboring subunits</note>
    </ligand>
</feature>
<keyword evidence="5 10" id="KW-0479">Metal-binding</keyword>
<keyword evidence="6 10" id="KW-0547">Nucleotide-binding</keyword>
<feature type="binding site" description="in other chain" evidence="10">
    <location>
        <begin position="242"/>
        <end position="243"/>
    </location>
    <ligand>
        <name>ATP</name>
        <dbReference type="ChEBI" id="CHEBI:30616"/>
        <note>ligand shared between two neighboring subunits</note>
    </ligand>
</feature>